<dbReference type="PROSITE" id="PS00221">
    <property type="entry name" value="MIP"/>
    <property type="match status" value="1"/>
</dbReference>
<keyword evidence="10" id="KW-1185">Reference proteome</keyword>
<evidence type="ECO:0000256" key="3">
    <source>
        <dbReference type="ARBA" id="ARBA00022448"/>
    </source>
</evidence>
<keyword evidence="6 8" id="KW-0472">Membrane</keyword>
<dbReference type="InterPro" id="IPR050363">
    <property type="entry name" value="MIP/Aquaporin"/>
</dbReference>
<feature type="transmembrane region" description="Helical" evidence="8">
    <location>
        <begin position="163"/>
        <end position="184"/>
    </location>
</feature>
<dbReference type="Proteomes" id="UP001595752">
    <property type="component" value="Unassembled WGS sequence"/>
</dbReference>
<evidence type="ECO:0000256" key="5">
    <source>
        <dbReference type="ARBA" id="ARBA00022989"/>
    </source>
</evidence>
<sequence>MTPFLGEVLGTAILIILGGGVCAGVSLKNSFAANSGWIVITWGWGLAVAIAVYAVGQFSGAHLNPAVTLALAFKGDFPWNDVPPYILAQFIGAIIGASIVYLHYLPHWKETEDPGTKLSVFSTGPAISHAFSNLLSEIIGTFILVVGILSIGANKFTDGLNPLIVGFLILSLGLSLGGTTGYALNPARDLGPRIAHFFLPIPGKGSSNWGYAWIPVLGPILGGSFGGLFYKAVFLGKVTLHFWIVLGIMVFILLILYFLSKKSPLSSSNQNLAA</sequence>
<dbReference type="Pfam" id="PF00230">
    <property type="entry name" value="MIP"/>
    <property type="match status" value="1"/>
</dbReference>
<feature type="transmembrane region" description="Helical" evidence="8">
    <location>
        <begin position="126"/>
        <end position="151"/>
    </location>
</feature>
<name>A0ABV8B3D7_9BACI</name>
<comment type="caution">
    <text evidence="9">The sequence shown here is derived from an EMBL/GenBank/DDBJ whole genome shotgun (WGS) entry which is preliminary data.</text>
</comment>
<feature type="transmembrane region" description="Helical" evidence="8">
    <location>
        <begin position="85"/>
        <end position="105"/>
    </location>
</feature>
<dbReference type="InterPro" id="IPR023271">
    <property type="entry name" value="Aquaporin-like"/>
</dbReference>
<keyword evidence="3 7" id="KW-0813">Transport</keyword>
<comment type="similarity">
    <text evidence="2 7">Belongs to the MIP/aquaporin (TC 1.A.8) family.</text>
</comment>
<evidence type="ECO:0000256" key="8">
    <source>
        <dbReference type="SAM" id="Phobius"/>
    </source>
</evidence>
<evidence type="ECO:0000313" key="9">
    <source>
        <dbReference type="EMBL" id="MFC3884182.1"/>
    </source>
</evidence>
<evidence type="ECO:0000256" key="6">
    <source>
        <dbReference type="ARBA" id="ARBA00023136"/>
    </source>
</evidence>
<dbReference type="RefSeq" id="WP_377915387.1">
    <property type="nucleotide sequence ID" value="NZ_JBHRZT010000052.1"/>
</dbReference>
<evidence type="ECO:0000256" key="7">
    <source>
        <dbReference type="RuleBase" id="RU000477"/>
    </source>
</evidence>
<keyword evidence="4 7" id="KW-0812">Transmembrane</keyword>
<evidence type="ECO:0000256" key="2">
    <source>
        <dbReference type="ARBA" id="ARBA00006175"/>
    </source>
</evidence>
<dbReference type="PANTHER" id="PTHR43829:SF9">
    <property type="entry name" value="AQUAPORIN-9"/>
    <property type="match status" value="1"/>
</dbReference>
<evidence type="ECO:0000256" key="4">
    <source>
        <dbReference type="ARBA" id="ARBA00022692"/>
    </source>
</evidence>
<accession>A0ABV8B3D7</accession>
<protein>
    <submittedName>
        <fullName evidence="9">MIP/aquaporin family protein</fullName>
    </submittedName>
</protein>
<feature type="transmembrane region" description="Helical" evidence="8">
    <location>
        <begin position="6"/>
        <end position="25"/>
    </location>
</feature>
<dbReference type="PRINTS" id="PR00783">
    <property type="entry name" value="MINTRINSICP"/>
</dbReference>
<reference evidence="10" key="1">
    <citation type="journal article" date="2019" name="Int. J. Syst. Evol. Microbiol.">
        <title>The Global Catalogue of Microorganisms (GCM) 10K type strain sequencing project: providing services to taxonomists for standard genome sequencing and annotation.</title>
        <authorList>
            <consortium name="The Broad Institute Genomics Platform"/>
            <consortium name="The Broad Institute Genome Sequencing Center for Infectious Disease"/>
            <person name="Wu L."/>
            <person name="Ma J."/>
        </authorList>
    </citation>
    <scope>NUCLEOTIDE SEQUENCE [LARGE SCALE GENOMIC DNA]</scope>
    <source>
        <strain evidence="10">CCUG 61889</strain>
    </source>
</reference>
<dbReference type="Gene3D" id="1.20.1080.10">
    <property type="entry name" value="Glycerol uptake facilitator protein"/>
    <property type="match status" value="1"/>
</dbReference>
<keyword evidence="5 8" id="KW-1133">Transmembrane helix</keyword>
<evidence type="ECO:0000256" key="1">
    <source>
        <dbReference type="ARBA" id="ARBA00004141"/>
    </source>
</evidence>
<dbReference type="PANTHER" id="PTHR43829">
    <property type="entry name" value="AQUAPORIN OR AQUAGLYCEROPORIN RELATED"/>
    <property type="match status" value="1"/>
</dbReference>
<dbReference type="InterPro" id="IPR000425">
    <property type="entry name" value="MIP"/>
</dbReference>
<dbReference type="SUPFAM" id="SSF81338">
    <property type="entry name" value="Aquaporin-like"/>
    <property type="match status" value="1"/>
</dbReference>
<dbReference type="EMBL" id="JBHRZT010000052">
    <property type="protein sequence ID" value="MFC3884182.1"/>
    <property type="molecule type" value="Genomic_DNA"/>
</dbReference>
<feature type="transmembrane region" description="Helical" evidence="8">
    <location>
        <begin position="211"/>
        <end position="234"/>
    </location>
</feature>
<feature type="transmembrane region" description="Helical" evidence="8">
    <location>
        <begin position="37"/>
        <end position="56"/>
    </location>
</feature>
<dbReference type="InterPro" id="IPR022357">
    <property type="entry name" value="MIP_CS"/>
</dbReference>
<gene>
    <name evidence="9" type="ORF">ACFOU2_12060</name>
</gene>
<dbReference type="NCBIfam" id="TIGR00861">
    <property type="entry name" value="MIP"/>
    <property type="match status" value="1"/>
</dbReference>
<proteinExistence type="inferred from homology"/>
<feature type="transmembrane region" description="Helical" evidence="8">
    <location>
        <begin position="240"/>
        <end position="259"/>
    </location>
</feature>
<comment type="subcellular location">
    <subcellularLocation>
        <location evidence="1">Membrane</location>
        <topology evidence="1">Multi-pass membrane protein</topology>
    </subcellularLocation>
</comment>
<organism evidence="9 10">
    <name type="scientific">Bacillus songklensis</name>
    <dbReference type="NCBI Taxonomy" id="1069116"/>
    <lineage>
        <taxon>Bacteria</taxon>
        <taxon>Bacillati</taxon>
        <taxon>Bacillota</taxon>
        <taxon>Bacilli</taxon>
        <taxon>Bacillales</taxon>
        <taxon>Bacillaceae</taxon>
        <taxon>Bacillus</taxon>
    </lineage>
</organism>
<evidence type="ECO:0000313" key="10">
    <source>
        <dbReference type="Proteomes" id="UP001595752"/>
    </source>
</evidence>